<evidence type="ECO:0000313" key="6">
    <source>
        <dbReference type="Proteomes" id="UP000035021"/>
    </source>
</evidence>
<evidence type="ECO:0000256" key="3">
    <source>
        <dbReference type="SAM" id="MobiDB-lite"/>
    </source>
</evidence>
<keyword evidence="1" id="KW-0378">Hydrolase</keyword>
<dbReference type="InterPro" id="IPR000675">
    <property type="entry name" value="Cutinase/axe"/>
</dbReference>
<accession>A0ABQ0IJX1</accession>
<dbReference type="PANTHER" id="PTHR33630">
    <property type="entry name" value="CUTINASE RV1984C-RELATED-RELATED"/>
    <property type="match status" value="1"/>
</dbReference>
<dbReference type="Pfam" id="PF01083">
    <property type="entry name" value="Cutinase"/>
    <property type="match status" value="1"/>
</dbReference>
<feature type="compositionally biased region" description="Low complexity" evidence="3">
    <location>
        <begin position="613"/>
        <end position="625"/>
    </location>
</feature>
<dbReference type="Gene3D" id="3.40.50.1820">
    <property type="entry name" value="alpha/beta hydrolase"/>
    <property type="match status" value="1"/>
</dbReference>
<feature type="compositionally biased region" description="Gly residues" evidence="3">
    <location>
        <begin position="534"/>
        <end position="574"/>
    </location>
</feature>
<protein>
    <recommendedName>
        <fullName evidence="7">PE-PPE domain-containing protein</fullName>
    </recommendedName>
</protein>
<name>A0ABQ0IJX1_9ACTN</name>
<evidence type="ECO:0000256" key="2">
    <source>
        <dbReference type="ARBA" id="ARBA00023157"/>
    </source>
</evidence>
<feature type="compositionally biased region" description="Low complexity" evidence="3">
    <location>
        <begin position="476"/>
        <end position="499"/>
    </location>
</feature>
<proteinExistence type="predicted"/>
<organism evidence="5 6">
    <name type="scientific">Gordonia paraffinivorans NBRC 108238</name>
    <dbReference type="NCBI Taxonomy" id="1223543"/>
    <lineage>
        <taxon>Bacteria</taxon>
        <taxon>Bacillati</taxon>
        <taxon>Actinomycetota</taxon>
        <taxon>Actinomycetes</taxon>
        <taxon>Mycobacteriales</taxon>
        <taxon>Gordoniaceae</taxon>
        <taxon>Gordonia</taxon>
    </lineage>
</organism>
<feature type="signal peptide" evidence="4">
    <location>
        <begin position="1"/>
        <end position="25"/>
    </location>
</feature>
<keyword evidence="6" id="KW-1185">Reference proteome</keyword>
<feature type="region of interest" description="Disordered" evidence="3">
    <location>
        <begin position="445"/>
        <end position="625"/>
    </location>
</feature>
<dbReference type="SMART" id="SM01110">
    <property type="entry name" value="Cutinase"/>
    <property type="match status" value="1"/>
</dbReference>
<evidence type="ECO:0008006" key="7">
    <source>
        <dbReference type="Google" id="ProtNLM"/>
    </source>
</evidence>
<keyword evidence="4" id="KW-0732">Signal</keyword>
<evidence type="ECO:0000313" key="5">
    <source>
        <dbReference type="EMBL" id="GAC83785.1"/>
    </source>
</evidence>
<dbReference type="RefSeq" id="WP_006900019.1">
    <property type="nucleotide sequence ID" value="NZ_BAOQ01000015.1"/>
</dbReference>
<gene>
    <name evidence="5" type="ORF">GP2_015_00270</name>
</gene>
<comment type="caution">
    <text evidence="5">The sequence shown here is derived from an EMBL/GenBank/DDBJ whole genome shotgun (WGS) entry which is preliminary data.</text>
</comment>
<evidence type="ECO:0000256" key="1">
    <source>
        <dbReference type="ARBA" id="ARBA00022801"/>
    </source>
</evidence>
<dbReference type="InterPro" id="IPR029058">
    <property type="entry name" value="AB_hydrolase_fold"/>
</dbReference>
<keyword evidence="2" id="KW-1015">Disulfide bond</keyword>
<evidence type="ECO:0000256" key="4">
    <source>
        <dbReference type="SAM" id="SignalP"/>
    </source>
</evidence>
<reference evidence="5 6" key="1">
    <citation type="submission" date="2013-02" db="EMBL/GenBank/DDBJ databases">
        <title>Whole genome shotgun sequence of Gordonia paraffinivorans NBRC 108238.</title>
        <authorList>
            <person name="Isaki-Nakamura S."/>
            <person name="Hosoyama A."/>
            <person name="Tsuchikane K."/>
            <person name="Ando Y."/>
            <person name="Baba S."/>
            <person name="Ohji S."/>
            <person name="Hamada M."/>
            <person name="Tamura T."/>
            <person name="Yamazoe A."/>
            <person name="Yamazaki S."/>
            <person name="Fujita N."/>
        </authorList>
    </citation>
    <scope>NUCLEOTIDE SEQUENCE [LARGE SCALE GENOMIC DNA]</scope>
    <source>
        <strain evidence="5 6">NBRC 108238</strain>
    </source>
</reference>
<sequence length="625" mass="63712">MLAMAYLRSRRAAFLIASTTGLATAASFGFIGGVPEASAQECGNGAVVIVAGTNDPTARDLEQVKQRYEQQGYIAVNTEYPTTLWPLGATGYDSSTRQGHDSAIREIASYQQDCQDKPVVVVGYSQGARIAGDVLAEIGNANGKKFDVNGTPDNPDDDLEIDPDLISGELYSDPRRAGDKTGRGIELSLIGIIPGLTMTGPRGNAEDPTGFGVVSDRVVSVCVDGDPICDLPDPLYDPIGAIDGILGYFTKHFLYPAEMGRDPFSSTEPYTWEGRSVSCDDGVCLVSAKSAFAELVQGWATDIGYTGEIGDFLAKRPTIGLPLGIQLSNLQPIVRLVQGFAPPLPQLGYGAYLPDLFVFEDILQGIITLSPARFVRGVTALAQSVRSIILAPVNFVRHWAGAIVGPAVTPQQATLTSTADDDTPAPAELRAFGKTLALIEDVDDAADEDASDDSAPTSEGPDTKSGDGSDGKAVLASAAAPSAESEPNESPAESTPAPETGAPVVTTPSNPGPTSDPENEDEDENGSSPATGDQGSGGGAPNTGGTSNGGGNGSGQSTGGETGGGTGITGGGASGRDDNTGADNTGGDTGSGDDNSGEKSTSGATSGRDRDSGASSGSGSDADSE</sequence>
<dbReference type="Proteomes" id="UP000035021">
    <property type="component" value="Unassembled WGS sequence"/>
</dbReference>
<dbReference type="PANTHER" id="PTHR33630:SF13">
    <property type="entry name" value="ACETYLXYLAN ESTERASE"/>
    <property type="match status" value="1"/>
</dbReference>
<dbReference type="EMBL" id="BAOQ01000015">
    <property type="protein sequence ID" value="GAC83785.1"/>
    <property type="molecule type" value="Genomic_DNA"/>
</dbReference>
<feature type="chain" id="PRO_5047321940" description="PE-PPE domain-containing protein" evidence="4">
    <location>
        <begin position="26"/>
        <end position="625"/>
    </location>
</feature>
<dbReference type="SUPFAM" id="SSF53474">
    <property type="entry name" value="alpha/beta-Hydrolases"/>
    <property type="match status" value="1"/>
</dbReference>
<feature type="compositionally biased region" description="Basic and acidic residues" evidence="3">
    <location>
        <begin position="461"/>
        <end position="470"/>
    </location>
</feature>